<proteinExistence type="predicted"/>
<comment type="caution">
    <text evidence="2">The sequence shown here is derived from an EMBL/GenBank/DDBJ whole genome shotgun (WGS) entry which is preliminary data.</text>
</comment>
<feature type="region of interest" description="Disordered" evidence="1">
    <location>
        <begin position="453"/>
        <end position="475"/>
    </location>
</feature>
<dbReference type="Gene3D" id="2.60.40.2030">
    <property type="match status" value="1"/>
</dbReference>
<reference evidence="2" key="1">
    <citation type="journal article" date="2015" name="Nature">
        <title>Complex archaea that bridge the gap between prokaryotes and eukaryotes.</title>
        <authorList>
            <person name="Spang A."/>
            <person name="Saw J.H."/>
            <person name="Jorgensen S.L."/>
            <person name="Zaremba-Niedzwiedzka K."/>
            <person name="Martijn J."/>
            <person name="Lind A.E."/>
            <person name="van Eijk R."/>
            <person name="Schleper C."/>
            <person name="Guy L."/>
            <person name="Ettema T.J."/>
        </authorList>
    </citation>
    <scope>NUCLEOTIDE SEQUENCE</scope>
</reference>
<dbReference type="SUPFAM" id="SSF141072">
    <property type="entry name" value="CalX-like"/>
    <property type="match status" value="1"/>
</dbReference>
<dbReference type="EMBL" id="LAZR01006879">
    <property type="protein sequence ID" value="KKM89041.1"/>
    <property type="molecule type" value="Genomic_DNA"/>
</dbReference>
<organism evidence="2">
    <name type="scientific">marine sediment metagenome</name>
    <dbReference type="NCBI Taxonomy" id="412755"/>
    <lineage>
        <taxon>unclassified sequences</taxon>
        <taxon>metagenomes</taxon>
        <taxon>ecological metagenomes</taxon>
    </lineage>
</organism>
<sequence length="475" mass="49491">MSIVATGTPTESGDAGTFTISITDDGSGASVFAEWVQQTTGGGTWGTDVLDVGSGITISAAISGTTTLDPQTPIDFTGKTYGLNLVAPSGATWIVSESQSGATFPVIDSGSEPSVTAYAVGGFSTLTEQGEESGTIRLSCNSCYLLTGVSFEMSGTATLPQVAIVSGGTDYTGVTEIPATITLSNCNPCGGGSANTPFNITYTIVNDNVVDPDETIILTVVDLDGYESDSGNSVITITIIDNNFTNSGATPFNDEFNDGAWSNIWTWDVGVGPHAGVTREQNGFFEIDTGGGDIWNADYSPTLIYQSGVTGDFDVFIRLITSGITSTYQAGGIIFKANSGITWVGIQKTIYPSGVSFIQAMQTKNSVTSSSDTNDSGSTTFFRLRRVGSGLSTYYRDGTKPKNDSDWTLFVPSTKAEPSGSGYIGLIGNDAGGIQATIKYDYIRRWSEPVLGPGSITSGPNDRGRITSGGVGVMQ</sequence>
<evidence type="ECO:0000256" key="1">
    <source>
        <dbReference type="SAM" id="MobiDB-lite"/>
    </source>
</evidence>
<name>A0A0F9LP89_9ZZZZ</name>
<evidence type="ECO:0000313" key="2">
    <source>
        <dbReference type="EMBL" id="KKM89041.1"/>
    </source>
</evidence>
<dbReference type="AlphaFoldDB" id="A0A0F9LP89"/>
<dbReference type="Gene3D" id="2.60.120.200">
    <property type="match status" value="1"/>
</dbReference>
<accession>A0A0F9LP89</accession>
<dbReference type="InterPro" id="IPR038081">
    <property type="entry name" value="CalX-like_sf"/>
</dbReference>
<protein>
    <submittedName>
        <fullName evidence="2">Uncharacterized protein</fullName>
    </submittedName>
</protein>
<gene>
    <name evidence="2" type="ORF">LCGC14_1252610</name>
</gene>